<evidence type="ECO:0000256" key="6">
    <source>
        <dbReference type="ARBA" id="ARBA00022763"/>
    </source>
</evidence>
<evidence type="ECO:0000256" key="3">
    <source>
        <dbReference type="ARBA" id="ARBA00011918"/>
    </source>
</evidence>
<gene>
    <name evidence="11" type="ORF">BW34_02014</name>
</gene>
<dbReference type="SUPFAM" id="SSF53155">
    <property type="entry name" value="Methylated DNA-protein cysteine methyltransferase domain"/>
    <property type="match status" value="1"/>
</dbReference>
<name>A0A031FQF2_9MICO</name>
<keyword evidence="7" id="KW-0234">DNA repair</keyword>
<dbReference type="PATRIC" id="fig|273677.3.peg.1998"/>
<evidence type="ECO:0000259" key="9">
    <source>
        <dbReference type="Pfam" id="PF01035"/>
    </source>
</evidence>
<accession>A0A031FQF2</accession>
<keyword evidence="12" id="KW-1185">Reference proteome</keyword>
<keyword evidence="5 11" id="KW-0808">Transferase</keyword>
<dbReference type="OrthoDB" id="9802228at2"/>
<dbReference type="RefSeq" id="WP_036312042.1">
    <property type="nucleotide sequence ID" value="NZ_CP031421.1"/>
</dbReference>
<dbReference type="PANTHER" id="PTHR10815">
    <property type="entry name" value="METHYLATED-DNA--PROTEIN-CYSTEINE METHYLTRANSFERASE"/>
    <property type="match status" value="1"/>
</dbReference>
<keyword evidence="6" id="KW-0227">DNA damage</keyword>
<dbReference type="InterPro" id="IPR014048">
    <property type="entry name" value="MethylDNA_cys_MeTrfase_DNA-bd"/>
</dbReference>
<comment type="catalytic activity">
    <reaction evidence="1">
        <text>a 4-O-methyl-thymidine in DNA + L-cysteinyl-[protein] = a thymidine in DNA + S-methyl-L-cysteinyl-[protein]</text>
        <dbReference type="Rhea" id="RHEA:53428"/>
        <dbReference type="Rhea" id="RHEA-COMP:10131"/>
        <dbReference type="Rhea" id="RHEA-COMP:10132"/>
        <dbReference type="Rhea" id="RHEA-COMP:13555"/>
        <dbReference type="Rhea" id="RHEA-COMP:13556"/>
        <dbReference type="ChEBI" id="CHEBI:29950"/>
        <dbReference type="ChEBI" id="CHEBI:82612"/>
        <dbReference type="ChEBI" id="CHEBI:137386"/>
        <dbReference type="ChEBI" id="CHEBI:137387"/>
        <dbReference type="EC" id="2.1.1.63"/>
    </reaction>
</comment>
<organism evidence="11 12">
    <name type="scientific">Microbacterium oleivorans</name>
    <dbReference type="NCBI Taxonomy" id="273677"/>
    <lineage>
        <taxon>Bacteria</taxon>
        <taxon>Bacillati</taxon>
        <taxon>Actinomycetota</taxon>
        <taxon>Actinomycetes</taxon>
        <taxon>Micrococcales</taxon>
        <taxon>Microbacteriaceae</taxon>
        <taxon>Microbacterium</taxon>
    </lineage>
</organism>
<comment type="catalytic activity">
    <reaction evidence="8">
        <text>a 6-O-methyl-2'-deoxyguanosine in DNA + L-cysteinyl-[protein] = S-methyl-L-cysteinyl-[protein] + a 2'-deoxyguanosine in DNA</text>
        <dbReference type="Rhea" id="RHEA:24000"/>
        <dbReference type="Rhea" id="RHEA-COMP:10131"/>
        <dbReference type="Rhea" id="RHEA-COMP:10132"/>
        <dbReference type="Rhea" id="RHEA-COMP:11367"/>
        <dbReference type="Rhea" id="RHEA-COMP:11368"/>
        <dbReference type="ChEBI" id="CHEBI:29950"/>
        <dbReference type="ChEBI" id="CHEBI:82612"/>
        <dbReference type="ChEBI" id="CHEBI:85445"/>
        <dbReference type="ChEBI" id="CHEBI:85448"/>
        <dbReference type="EC" id="2.1.1.63"/>
    </reaction>
</comment>
<dbReference type="CDD" id="cd06445">
    <property type="entry name" value="ATase"/>
    <property type="match status" value="1"/>
</dbReference>
<evidence type="ECO:0000256" key="8">
    <source>
        <dbReference type="ARBA" id="ARBA00049348"/>
    </source>
</evidence>
<evidence type="ECO:0000256" key="5">
    <source>
        <dbReference type="ARBA" id="ARBA00022679"/>
    </source>
</evidence>
<evidence type="ECO:0000256" key="4">
    <source>
        <dbReference type="ARBA" id="ARBA00022603"/>
    </source>
</evidence>
<dbReference type="Gene3D" id="1.10.10.10">
    <property type="entry name" value="Winged helix-like DNA-binding domain superfamily/Winged helix DNA-binding domain"/>
    <property type="match status" value="1"/>
</dbReference>
<dbReference type="GO" id="GO:0003908">
    <property type="term" value="F:methylated-DNA-[protein]-cysteine S-methyltransferase activity"/>
    <property type="evidence" value="ECO:0007669"/>
    <property type="project" value="UniProtKB-EC"/>
</dbReference>
<dbReference type="InterPro" id="IPR036631">
    <property type="entry name" value="MGMT_N_sf"/>
</dbReference>
<dbReference type="GO" id="GO:0032259">
    <property type="term" value="P:methylation"/>
    <property type="evidence" value="ECO:0007669"/>
    <property type="project" value="UniProtKB-KW"/>
</dbReference>
<dbReference type="AlphaFoldDB" id="A0A031FQF2"/>
<evidence type="ECO:0000259" key="10">
    <source>
        <dbReference type="Pfam" id="PF02870"/>
    </source>
</evidence>
<comment type="similarity">
    <text evidence="2">Belongs to the MGMT family.</text>
</comment>
<sequence length="174" mass="18736">MTFATYSVHPTPIGEALSVTTDEGLVALSVLDGPAYAEVARLSLLLHVVPVADDEPAASLADEIDEYFAGERRTFTTALDWRLTAGFTRRALEAIAEVPYGETASYAEVAIAAGAPRAHRAVGTACARTPWSIVVPAHRVIRSDGSMGEYGGHPERKRFLLDLEERVVSERGRA</sequence>
<evidence type="ECO:0000256" key="2">
    <source>
        <dbReference type="ARBA" id="ARBA00008711"/>
    </source>
</evidence>
<dbReference type="EC" id="2.1.1.63" evidence="3"/>
<feature type="domain" description="Methylguanine DNA methyltransferase ribonuclease-like" evidence="10">
    <location>
        <begin position="6"/>
        <end position="80"/>
    </location>
</feature>
<keyword evidence="4 11" id="KW-0489">Methyltransferase</keyword>
<dbReference type="InterPro" id="IPR036388">
    <property type="entry name" value="WH-like_DNA-bd_sf"/>
</dbReference>
<evidence type="ECO:0000256" key="1">
    <source>
        <dbReference type="ARBA" id="ARBA00001286"/>
    </source>
</evidence>
<dbReference type="FunFam" id="1.10.10.10:FF:000214">
    <property type="entry name" value="Methylated-DNA--protein-cysteine methyltransferase"/>
    <property type="match status" value="1"/>
</dbReference>
<dbReference type="GeneID" id="91432313"/>
<dbReference type="PANTHER" id="PTHR10815:SF5">
    <property type="entry name" value="METHYLATED-DNA--PROTEIN-CYSTEINE METHYLTRANSFERASE"/>
    <property type="match status" value="1"/>
</dbReference>
<comment type="caution">
    <text evidence="11">The sequence shown here is derived from an EMBL/GenBank/DDBJ whole genome shotgun (WGS) entry which is preliminary data.</text>
</comment>
<dbReference type="GO" id="GO:0006281">
    <property type="term" value="P:DNA repair"/>
    <property type="evidence" value="ECO:0007669"/>
    <property type="project" value="UniProtKB-KW"/>
</dbReference>
<dbReference type="SUPFAM" id="SSF46767">
    <property type="entry name" value="Methylated DNA-protein cysteine methyltransferase, C-terminal domain"/>
    <property type="match status" value="1"/>
</dbReference>
<evidence type="ECO:0000313" key="12">
    <source>
        <dbReference type="Proteomes" id="UP000024001"/>
    </source>
</evidence>
<evidence type="ECO:0000313" key="11">
    <source>
        <dbReference type="EMBL" id="EZP26813.1"/>
    </source>
</evidence>
<dbReference type="NCBIfam" id="TIGR00589">
    <property type="entry name" value="ogt"/>
    <property type="match status" value="1"/>
</dbReference>
<dbReference type="InterPro" id="IPR036217">
    <property type="entry name" value="MethylDNA_cys_MeTrfase_DNAb"/>
</dbReference>
<dbReference type="Gene3D" id="3.30.160.70">
    <property type="entry name" value="Methylated DNA-protein cysteine methyltransferase domain"/>
    <property type="match status" value="1"/>
</dbReference>
<dbReference type="Pfam" id="PF02870">
    <property type="entry name" value="Methyltransf_1N"/>
    <property type="match status" value="1"/>
</dbReference>
<dbReference type="InterPro" id="IPR008332">
    <property type="entry name" value="MethylG_MeTrfase_N"/>
</dbReference>
<dbReference type="Pfam" id="PF01035">
    <property type="entry name" value="DNA_binding_1"/>
    <property type="match status" value="1"/>
</dbReference>
<dbReference type="EMBL" id="JFYO01000006">
    <property type="protein sequence ID" value="EZP26813.1"/>
    <property type="molecule type" value="Genomic_DNA"/>
</dbReference>
<reference evidence="11 12" key="1">
    <citation type="submission" date="2014-03" db="EMBL/GenBank/DDBJ databases">
        <title>Draft Genome Sequences of 13 Willow Endophytes.</title>
        <authorList>
            <person name="Gan H.Y."/>
            <person name="Gan H.M."/>
            <person name="Savka M.A."/>
            <person name="Hudson A.O."/>
        </authorList>
    </citation>
    <scope>NUCLEOTIDE SEQUENCE [LARGE SCALE GENOMIC DNA]</scope>
    <source>
        <strain evidence="11 12">RIT293</strain>
    </source>
</reference>
<proteinExistence type="inferred from homology"/>
<feature type="domain" description="Methylated-DNA-[protein]-cysteine S-methyltransferase DNA binding" evidence="9">
    <location>
        <begin position="87"/>
        <end position="165"/>
    </location>
</feature>
<dbReference type="KEGG" id="moo:BWL13_01944"/>
<protein>
    <recommendedName>
        <fullName evidence="3">methylated-DNA--[protein]-cysteine S-methyltransferase</fullName>
        <ecNumber evidence="3">2.1.1.63</ecNumber>
    </recommendedName>
</protein>
<evidence type="ECO:0000256" key="7">
    <source>
        <dbReference type="ARBA" id="ARBA00023204"/>
    </source>
</evidence>
<dbReference type="eggNOG" id="COG0350">
    <property type="taxonomic scope" value="Bacteria"/>
</dbReference>
<dbReference type="Proteomes" id="UP000024001">
    <property type="component" value="Unassembled WGS sequence"/>
</dbReference>